<dbReference type="InterPro" id="IPR036396">
    <property type="entry name" value="Cyt_P450_sf"/>
</dbReference>
<dbReference type="AlphaFoldDB" id="A0A1I8J1S4"/>
<name>A0A1I8J1S4_9PLAT</name>
<feature type="region of interest" description="Disordered" evidence="3">
    <location>
        <begin position="656"/>
        <end position="676"/>
    </location>
</feature>
<dbReference type="GO" id="GO:0016020">
    <property type="term" value="C:membrane"/>
    <property type="evidence" value="ECO:0007669"/>
    <property type="project" value="TreeGrafter"/>
</dbReference>
<dbReference type="WBParaSite" id="maker-uti_cns_0045415-snap-gene-0.2-mRNA-1">
    <property type="protein sequence ID" value="maker-uti_cns_0045415-snap-gene-0.2-mRNA-1"/>
    <property type="gene ID" value="maker-uti_cns_0045415-snap-gene-0.2"/>
</dbReference>
<dbReference type="InterPro" id="IPR052666">
    <property type="entry name" value="CYP450_20A1-like"/>
</dbReference>
<dbReference type="SUPFAM" id="SSF48264">
    <property type="entry name" value="Cytochrome P450"/>
    <property type="match status" value="1"/>
</dbReference>
<organism evidence="4 5">
    <name type="scientific">Macrostomum lignano</name>
    <dbReference type="NCBI Taxonomy" id="282301"/>
    <lineage>
        <taxon>Eukaryota</taxon>
        <taxon>Metazoa</taxon>
        <taxon>Spiralia</taxon>
        <taxon>Lophotrochozoa</taxon>
        <taxon>Platyhelminthes</taxon>
        <taxon>Rhabditophora</taxon>
        <taxon>Macrostomorpha</taxon>
        <taxon>Macrostomida</taxon>
        <taxon>Macrostomidae</taxon>
        <taxon>Macrostomum</taxon>
    </lineage>
</organism>
<comment type="similarity">
    <text evidence="1">Belongs to the cytochrome P450 family.</text>
</comment>
<feature type="compositionally biased region" description="Low complexity" evidence="3">
    <location>
        <begin position="716"/>
        <end position="739"/>
    </location>
</feature>
<feature type="compositionally biased region" description="Basic residues" evidence="3">
    <location>
        <begin position="706"/>
        <end position="715"/>
    </location>
</feature>
<dbReference type="CDD" id="cd00302">
    <property type="entry name" value="cytochrome_P450"/>
    <property type="match status" value="1"/>
</dbReference>
<accession>A0A1I8J1S4</accession>
<dbReference type="InterPro" id="IPR002401">
    <property type="entry name" value="Cyt_P450_E_grp-I"/>
</dbReference>
<reference evidence="5" key="1">
    <citation type="submission" date="2016-11" db="UniProtKB">
        <authorList>
            <consortium name="WormBaseParasite"/>
        </authorList>
    </citation>
    <scope>IDENTIFICATION</scope>
</reference>
<proteinExistence type="inferred from homology"/>
<dbReference type="PROSITE" id="PS51257">
    <property type="entry name" value="PROKAR_LIPOPROTEIN"/>
    <property type="match status" value="1"/>
</dbReference>
<dbReference type="PRINTS" id="PR00463">
    <property type="entry name" value="EP450I"/>
</dbReference>
<dbReference type="Gene3D" id="1.10.630.10">
    <property type="entry name" value="Cytochrome P450"/>
    <property type="match status" value="1"/>
</dbReference>
<dbReference type="PANTHER" id="PTHR24280">
    <property type="entry name" value="CYTOCHROME P450 20A1"/>
    <property type="match status" value="1"/>
</dbReference>
<evidence type="ECO:0000313" key="4">
    <source>
        <dbReference type="Proteomes" id="UP000095280"/>
    </source>
</evidence>
<evidence type="ECO:0000256" key="3">
    <source>
        <dbReference type="SAM" id="MobiDB-lite"/>
    </source>
</evidence>
<feature type="binding site" description="axial binding residue" evidence="2">
    <location>
        <position position="517"/>
    </location>
    <ligand>
        <name>heme</name>
        <dbReference type="ChEBI" id="CHEBI:30413"/>
    </ligand>
    <ligandPart>
        <name>Fe</name>
        <dbReference type="ChEBI" id="CHEBI:18248"/>
    </ligandPart>
</feature>
<dbReference type="PANTHER" id="PTHR24280:SF4">
    <property type="entry name" value="CYTOCHROME P450 20A1"/>
    <property type="match status" value="1"/>
</dbReference>
<dbReference type="GO" id="GO:0020037">
    <property type="term" value="F:heme binding"/>
    <property type="evidence" value="ECO:0007669"/>
    <property type="project" value="InterPro"/>
</dbReference>
<evidence type="ECO:0000256" key="1">
    <source>
        <dbReference type="ARBA" id="ARBA00010617"/>
    </source>
</evidence>
<evidence type="ECO:0000256" key="2">
    <source>
        <dbReference type="PIRSR" id="PIRSR602401-1"/>
    </source>
</evidence>
<dbReference type="GO" id="GO:0005506">
    <property type="term" value="F:iron ion binding"/>
    <property type="evidence" value="ECO:0007669"/>
    <property type="project" value="InterPro"/>
</dbReference>
<protein>
    <submittedName>
        <fullName evidence="5">Cytochrome P450</fullName>
    </submittedName>
</protein>
<keyword evidence="2" id="KW-0408">Iron</keyword>
<keyword evidence="2" id="KW-0479">Metal-binding</keyword>
<dbReference type="Proteomes" id="UP000095280">
    <property type="component" value="Unplaced"/>
</dbReference>
<feature type="compositionally biased region" description="Pro residues" evidence="3">
    <location>
        <begin position="665"/>
        <end position="674"/>
    </location>
</feature>
<dbReference type="InterPro" id="IPR001128">
    <property type="entry name" value="Cyt_P450"/>
</dbReference>
<keyword evidence="4" id="KW-1185">Reference proteome</keyword>
<keyword evidence="2" id="KW-0349">Heme</keyword>
<dbReference type="Pfam" id="PF00067">
    <property type="entry name" value="p450"/>
    <property type="match status" value="1"/>
</dbReference>
<evidence type="ECO:0000313" key="5">
    <source>
        <dbReference type="WBParaSite" id="maker-uti_cns_0045415-snap-gene-0.2-mRNA-1"/>
    </source>
</evidence>
<dbReference type="InterPro" id="IPR017972">
    <property type="entry name" value="Cyt_P450_CS"/>
</dbReference>
<dbReference type="PROSITE" id="PS00086">
    <property type="entry name" value="CYTOCHROME_P450"/>
    <property type="match status" value="1"/>
</dbReference>
<dbReference type="GO" id="GO:0016705">
    <property type="term" value="F:oxidoreductase activity, acting on paired donors, with incorporation or reduction of molecular oxygen"/>
    <property type="evidence" value="ECO:0007669"/>
    <property type="project" value="InterPro"/>
</dbReference>
<dbReference type="GO" id="GO:0004497">
    <property type="term" value="F:monooxygenase activity"/>
    <property type="evidence" value="ECO:0007669"/>
    <property type="project" value="InterPro"/>
</dbReference>
<feature type="region of interest" description="Disordered" evidence="3">
    <location>
        <begin position="701"/>
        <end position="800"/>
    </location>
</feature>
<comment type="cofactor">
    <cofactor evidence="2">
        <name>heme</name>
        <dbReference type="ChEBI" id="CHEBI:30413"/>
    </cofactor>
</comment>
<sequence length="1072" mass="114573">MASNLRRAKRRLLAFPGVLSGGCLSSELVPDWVLLQISVLPRNRSSCWLGASSSAFTTGLVSSAFSPAPSSFSMLLEEDPDSSSYTSEISRGADSCSSSIQSAYCHSFRHSGGVSSTVFRLRNSSQQSSGNRFNQIMPFFTSMNLSKPNIGKAGSLHEFLCNLHAEHGPLAGFYFGQQFVVSLASSELMRQTVRLFDKPPELFKLFEPLIGPKSIQYANGLDGRTRRNTFDRAFSHEAVGRTFPVLDECADELIEKLRAMAAKGERIPLSRFCIGLAIKAILRVTVEPDSASLPDEQVAQLKSCYDLAWNEMETRLTQGEPEAGDHRVQAFNDALSHLHEFVDSTVRRRSAIKFDSDVDKTFGDLAIELHAKDAEALRSDVITYMVGGFHTSGYLLLWALYYAIQHPNLADRLRAESAEVLGATGEANMAAIGQMTFHRAFLDETMRLSCLAPFAARVSDAEVEVGGHTLPAGTPVIQALGAAGMCSEAYPEPDDFNPDRWTGQQLFEPFGFGRRKCPGYRLAYAETALWLSRLLAAFRFRLVDETYTAVSSFGLLTKPKEENRPFFFFFTTFFVPASRSASSFRLASSRRCRSAGSSTRSSSRSSLAGLAAAGAASPDSFAGDVAALTAPSAVAAAANSAAATARASRSCQRSPAASATAAMLPTPPPGPPAPAAAAILSASATRSARWRGHRSPLSLASWAAARPRRPSRSRRSAASASVAAAAAASGRTSRASTASGPAGRRRNCQRNSVPAACSDSRPLSCSSDGDSRRRSAAGLARPAKMAARTRPTGASRRGYTSAGSAAASLADDDSASASASRSFKRHSGCATWKMVSELSPRRRVETSTAGAAVELAWNQNNNNVSLPAYPSIQISEYTGDEVTSGPKFSCCCCGGGGGGGGGSRLPISSTGSWPGGENPSPLPAAATSCWKAPANFPSHRHIAHVRAVLHRQLRQQEQHRVFGVKRAGDRGPQAAQLRYRQAQLAVAAATAAVQPSSLKRTDGIVQDAGSGLQQSANETQAAGEAYNFMRRNGKEAKSGKVFKLLVQSRKVYQKACQTVLFQERSLVNSIEP</sequence>